<accession>A0A3B1A6D0</accession>
<protein>
    <recommendedName>
        <fullName evidence="10">General secretion pathway protein N</fullName>
    </recommendedName>
</protein>
<feature type="transmembrane region" description="Helical" evidence="8">
    <location>
        <begin position="12"/>
        <end position="34"/>
    </location>
</feature>
<name>A0A3B1A6D0_9ZZZZ</name>
<dbReference type="GO" id="GO:0015627">
    <property type="term" value="C:type II protein secretion system complex"/>
    <property type="evidence" value="ECO:0007669"/>
    <property type="project" value="InterPro"/>
</dbReference>
<evidence type="ECO:0000256" key="3">
    <source>
        <dbReference type="ARBA" id="ARBA00022475"/>
    </source>
</evidence>
<evidence type="ECO:0000313" key="9">
    <source>
        <dbReference type="EMBL" id="VAW95302.1"/>
    </source>
</evidence>
<dbReference type="Pfam" id="PF01203">
    <property type="entry name" value="T2SSN"/>
    <property type="match status" value="1"/>
</dbReference>
<proteinExistence type="predicted"/>
<comment type="subcellular location">
    <subcellularLocation>
        <location evidence="1">Cell inner membrane</location>
    </subcellularLocation>
</comment>
<sequence>MISLKLSKKNRRLVYVGLISYLLFLLVTLPASFLTRYILPSVDSAGVVKLKSVRGSLWTGQANNTHIGKFYLGALKWNLSSMGLLLGNINIDVDFKSDIASGNGDVSLGFGGSTSANDVEINFPAEMLQPLFAAFPISISGDFRGSINEIDYSQDKILQVDGRVVWQGAALRAPQSIELGDFLINMSPHNQGTKIKITDENQGPVKTELNIKLSGSGKYTVNGWMQARDQSQQHITEALRFIGARADSTGRFWVSYNGSLGQKNIRGQRRVR</sequence>
<dbReference type="GO" id="GO:0005886">
    <property type="term" value="C:plasma membrane"/>
    <property type="evidence" value="ECO:0007669"/>
    <property type="project" value="UniProtKB-SubCell"/>
</dbReference>
<dbReference type="InterPro" id="IPR022792">
    <property type="entry name" value="T2SS_protein-GspN"/>
</dbReference>
<keyword evidence="8" id="KW-1133">Transmembrane helix</keyword>
<evidence type="ECO:0000256" key="6">
    <source>
        <dbReference type="ARBA" id="ARBA00022927"/>
    </source>
</evidence>
<evidence type="ECO:0008006" key="10">
    <source>
        <dbReference type="Google" id="ProtNLM"/>
    </source>
</evidence>
<organism evidence="9">
    <name type="scientific">hydrothermal vent metagenome</name>
    <dbReference type="NCBI Taxonomy" id="652676"/>
    <lineage>
        <taxon>unclassified sequences</taxon>
        <taxon>metagenomes</taxon>
        <taxon>ecological metagenomes</taxon>
    </lineage>
</organism>
<dbReference type="AlphaFoldDB" id="A0A3B1A6D0"/>
<keyword evidence="2" id="KW-0813">Transport</keyword>
<evidence type="ECO:0000256" key="7">
    <source>
        <dbReference type="ARBA" id="ARBA00023136"/>
    </source>
</evidence>
<keyword evidence="5 8" id="KW-0812">Transmembrane</keyword>
<evidence type="ECO:0000256" key="4">
    <source>
        <dbReference type="ARBA" id="ARBA00022519"/>
    </source>
</evidence>
<keyword evidence="7 8" id="KW-0472">Membrane</keyword>
<keyword evidence="3" id="KW-1003">Cell membrane</keyword>
<dbReference type="GO" id="GO:0015628">
    <property type="term" value="P:protein secretion by the type II secretion system"/>
    <property type="evidence" value="ECO:0007669"/>
    <property type="project" value="InterPro"/>
</dbReference>
<keyword evidence="6" id="KW-0653">Protein transport</keyword>
<evidence type="ECO:0000256" key="2">
    <source>
        <dbReference type="ARBA" id="ARBA00022448"/>
    </source>
</evidence>
<reference evidence="9" key="1">
    <citation type="submission" date="2018-06" db="EMBL/GenBank/DDBJ databases">
        <authorList>
            <person name="Zhirakovskaya E."/>
        </authorList>
    </citation>
    <scope>NUCLEOTIDE SEQUENCE</scope>
</reference>
<dbReference type="EMBL" id="UOFR01000032">
    <property type="protein sequence ID" value="VAW95302.1"/>
    <property type="molecule type" value="Genomic_DNA"/>
</dbReference>
<evidence type="ECO:0000256" key="8">
    <source>
        <dbReference type="SAM" id="Phobius"/>
    </source>
</evidence>
<keyword evidence="4" id="KW-0997">Cell inner membrane</keyword>
<evidence type="ECO:0000256" key="5">
    <source>
        <dbReference type="ARBA" id="ARBA00022692"/>
    </source>
</evidence>
<gene>
    <name evidence="9" type="ORF">MNBD_GAMMA21-1444</name>
</gene>
<evidence type="ECO:0000256" key="1">
    <source>
        <dbReference type="ARBA" id="ARBA00004533"/>
    </source>
</evidence>